<name>A0ABY2VUH6_9GAMM</name>
<keyword evidence="2" id="KW-0732">Signal</keyword>
<evidence type="ECO:0000313" key="5">
    <source>
        <dbReference type="Proteomes" id="UP000307164"/>
    </source>
</evidence>
<dbReference type="Proteomes" id="UP000307164">
    <property type="component" value="Unassembled WGS sequence"/>
</dbReference>
<feature type="chain" id="PRO_5046878984" description="Capsule synthesis protein CapA domain-containing protein" evidence="2">
    <location>
        <begin position="24"/>
        <end position="672"/>
    </location>
</feature>
<feature type="signal peptide" evidence="2">
    <location>
        <begin position="1"/>
        <end position="23"/>
    </location>
</feature>
<dbReference type="Gene3D" id="2.60.40.1120">
    <property type="entry name" value="Carboxypeptidase-like, regulatory domain"/>
    <property type="match status" value="1"/>
</dbReference>
<dbReference type="PANTHER" id="PTHR33393">
    <property type="entry name" value="POLYGLUTAMINE SYNTHESIS ACCESSORY PROTEIN RV0574C-RELATED"/>
    <property type="match status" value="1"/>
</dbReference>
<dbReference type="CDD" id="cd07381">
    <property type="entry name" value="MPP_CapA"/>
    <property type="match status" value="1"/>
</dbReference>
<reference evidence="5" key="1">
    <citation type="submission" date="2019-06" db="EMBL/GenBank/DDBJ databases">
        <title>Co-occurence of chitin degradation, pigmentation and bioactivity in marine Pseudoalteromonas.</title>
        <authorList>
            <person name="Sonnenschein E.C."/>
            <person name="Bech P.K."/>
        </authorList>
    </citation>
    <scope>NUCLEOTIDE SEQUENCE [LARGE SCALE GENOMIC DNA]</scope>
    <source>
        <strain evidence="5">S3895</strain>
    </source>
</reference>
<evidence type="ECO:0000313" key="4">
    <source>
        <dbReference type="EMBL" id="TMO71954.1"/>
    </source>
</evidence>
<dbReference type="PANTHER" id="PTHR33393:SF13">
    <property type="entry name" value="PGA BIOSYNTHESIS PROTEIN CAPA"/>
    <property type="match status" value="1"/>
</dbReference>
<dbReference type="EMBL" id="PNBW01000089">
    <property type="protein sequence ID" value="TMO71954.1"/>
    <property type="molecule type" value="Genomic_DNA"/>
</dbReference>
<comment type="similarity">
    <text evidence="1">Belongs to the CapA family.</text>
</comment>
<proteinExistence type="inferred from homology"/>
<gene>
    <name evidence="4" type="ORF">CWC20_16280</name>
</gene>
<evidence type="ECO:0000259" key="3">
    <source>
        <dbReference type="SMART" id="SM00854"/>
    </source>
</evidence>
<accession>A0ABY2VUH6</accession>
<dbReference type="InterPro" id="IPR019079">
    <property type="entry name" value="Capsule_synth_CapA"/>
</dbReference>
<keyword evidence="5" id="KW-1185">Reference proteome</keyword>
<dbReference type="SUPFAM" id="SSF56300">
    <property type="entry name" value="Metallo-dependent phosphatases"/>
    <property type="match status" value="1"/>
</dbReference>
<dbReference type="InterPro" id="IPR052169">
    <property type="entry name" value="CW_Biosynth-Accessory"/>
</dbReference>
<organism evidence="4 5">
    <name type="scientific">Pseudoalteromonas aurantia</name>
    <dbReference type="NCBI Taxonomy" id="43654"/>
    <lineage>
        <taxon>Bacteria</taxon>
        <taxon>Pseudomonadati</taxon>
        <taxon>Pseudomonadota</taxon>
        <taxon>Gammaproteobacteria</taxon>
        <taxon>Alteromonadales</taxon>
        <taxon>Pseudoalteromonadaceae</taxon>
        <taxon>Pseudoalteromonas</taxon>
    </lineage>
</organism>
<protein>
    <recommendedName>
        <fullName evidence="3">Capsule synthesis protein CapA domain-containing protein</fullName>
    </recommendedName>
</protein>
<feature type="domain" description="Capsule synthesis protein CapA" evidence="3">
    <location>
        <begin position="110"/>
        <end position="363"/>
    </location>
</feature>
<dbReference type="InterPro" id="IPR029052">
    <property type="entry name" value="Metallo-depent_PP-like"/>
</dbReference>
<sequence length="672" mass="76128">MKTKIKTIVLLLTLCSFSSLLKAIELSGQTRNAQFSPLPNASIFFNGNKVNSDQAGRFKLSVDSNKYYRITVSKPGYYDMTHTFEYLELANNNFQIPPIELVQKKPGRVMLAFGGDTMIGRRYYDPYFNEPSLITPENRLNNSVSILRNIKQYLTIADYTSINLESPILKSALNSKADKSVTFYSHPDTLKSLAWAGVDYVSLGNNHTYDFLQGGLEKTLTYLKNSPLAFSGAGLNEADALKPHTTQLNGESYDLYGFVGWKGKKAPWQSASELQGGAALGTMHNLTSVISSSIKNKTLPIIQYHGGLEYSATPSLVTEQRLKHAIDQGAVMAIAHHPHVSQGFELYKNKLIAYSLGNFIFDQNFPATHNSTLLYVWLDEGQFFRAEIVPIFIQNYQPTAAVGQQRHAILKRIKQLSAMKRTNTERSGGHAVINKRTTQNTMTKSATREQQPFTQTSGVKNLYLISNWTESMPQFPAPNTSIRYGKNFINSSDYESYFTWDAIDRTWLFTNTEPTLIKDSDLNQYLNLEYQSGQITFGTKHFNRVYKPDAPTLLQLKLRANINLKVSAYWEGRQSKQRLQDAFINPTSELIGTHIVSPNTQWQQLRFDFDSPRVGYKSYRIKFVIEADKSFSQPKNIAIDDVELIEWHTAFSDVMTKTDALIETTHIEVKNR</sequence>
<comment type="caution">
    <text evidence="4">The sequence shown here is derived from an EMBL/GenBank/DDBJ whole genome shotgun (WGS) entry which is preliminary data.</text>
</comment>
<evidence type="ECO:0000256" key="2">
    <source>
        <dbReference type="SAM" id="SignalP"/>
    </source>
</evidence>
<evidence type="ECO:0000256" key="1">
    <source>
        <dbReference type="ARBA" id="ARBA00005662"/>
    </source>
</evidence>
<dbReference type="InterPro" id="IPR008969">
    <property type="entry name" value="CarboxyPept-like_regulatory"/>
</dbReference>
<dbReference type="SUPFAM" id="SSF49464">
    <property type="entry name" value="Carboxypeptidase regulatory domain-like"/>
    <property type="match status" value="1"/>
</dbReference>
<dbReference type="Pfam" id="PF09587">
    <property type="entry name" value="PGA_cap"/>
    <property type="match status" value="1"/>
</dbReference>
<dbReference type="RefSeq" id="WP_138676689.1">
    <property type="nucleotide sequence ID" value="NZ_PNBW01000089.1"/>
</dbReference>
<dbReference type="SMART" id="SM00854">
    <property type="entry name" value="PGA_cap"/>
    <property type="match status" value="1"/>
</dbReference>